<name>A0ABV4HTM0_9GAMM</name>
<evidence type="ECO:0000313" key="1">
    <source>
        <dbReference type="EMBL" id="MEZ0474754.1"/>
    </source>
</evidence>
<feature type="non-terminal residue" evidence="1">
    <location>
        <position position="1"/>
    </location>
</feature>
<dbReference type="InterPro" id="IPR042257">
    <property type="entry name" value="DGOK_C"/>
</dbReference>
<dbReference type="Pfam" id="PF05035">
    <property type="entry name" value="DGOK"/>
    <property type="match status" value="1"/>
</dbReference>
<accession>A0ABV4HTM0</accession>
<dbReference type="Gene3D" id="3.30.420.310">
    <property type="entry name" value="2-keto-3-deoxy-galactonokinase, C-terminal domain"/>
    <property type="match status" value="1"/>
</dbReference>
<keyword evidence="2" id="KW-1185">Reference proteome</keyword>
<protein>
    <submittedName>
        <fullName evidence="1">2-dehydro-3-deoxygalactonokinase</fullName>
    </submittedName>
</protein>
<evidence type="ECO:0000313" key="2">
    <source>
        <dbReference type="Proteomes" id="UP001566331"/>
    </source>
</evidence>
<dbReference type="Proteomes" id="UP001566331">
    <property type="component" value="Unassembled WGS sequence"/>
</dbReference>
<dbReference type="EMBL" id="JBFWIC010000009">
    <property type="protein sequence ID" value="MEZ0474754.1"/>
    <property type="molecule type" value="Genomic_DNA"/>
</dbReference>
<dbReference type="InterPro" id="IPR007729">
    <property type="entry name" value="DGOK"/>
</dbReference>
<organism evidence="1 2">
    <name type="scientific">Luteimonas salinilitoris</name>
    <dbReference type="NCBI Taxonomy" id="3237697"/>
    <lineage>
        <taxon>Bacteria</taxon>
        <taxon>Pseudomonadati</taxon>
        <taxon>Pseudomonadota</taxon>
        <taxon>Gammaproteobacteria</taxon>
        <taxon>Lysobacterales</taxon>
        <taxon>Lysobacteraceae</taxon>
        <taxon>Luteimonas</taxon>
    </lineage>
</organism>
<comment type="caution">
    <text evidence="1">The sequence shown here is derived from an EMBL/GenBank/DDBJ whole genome shotgun (WGS) entry which is preliminary data.</text>
</comment>
<gene>
    <name evidence="1" type="ORF">AB6713_08995</name>
</gene>
<proteinExistence type="predicted"/>
<reference evidence="1 2" key="1">
    <citation type="submission" date="2024-07" db="EMBL/GenBank/DDBJ databases">
        <title>Luteimonas salilacus sp. nov., isolated from the shore soil of Salt Lake in Tibet of China.</title>
        <authorList>
            <person name="Zhang X."/>
            <person name="Li A."/>
        </authorList>
    </citation>
    <scope>NUCLEOTIDE SEQUENCE [LARGE SCALE GENOMIC DNA]</scope>
    <source>
        <strain evidence="1 2">B3-2-R+30</strain>
    </source>
</reference>
<dbReference type="RefSeq" id="WP_370565546.1">
    <property type="nucleotide sequence ID" value="NZ_JBFWIB010000018.1"/>
</dbReference>
<sequence>NELAAALRSCDAPELPGRRLWFVPGMADHTGAGDAMRGEETQVLALLERLGRGRHVICLPGTHSKWVEANDGRIVSIATAMTGELFDLLCRHGTLAELAPAGAGHTGTDTGTAEAEAFDRGLHDSAADGGLLHHLFGARAHVLFDSLPAEHLSDYLSGLLIGHEVRSLLPASVKAAGSPVHLIGNDALLDAYTRALAALDIETHRHSEQLAADGLSLLARRCGLA</sequence>